<dbReference type="RefSeq" id="WP_120041972.1">
    <property type="nucleotide sequence ID" value="NZ_QZFU01000019.1"/>
</dbReference>
<dbReference type="Gene3D" id="3.40.50.2300">
    <property type="match status" value="1"/>
</dbReference>
<dbReference type="PROSITE" id="PS50043">
    <property type="entry name" value="HTH_LUXR_2"/>
    <property type="match status" value="1"/>
</dbReference>
<dbReference type="PRINTS" id="PR00038">
    <property type="entry name" value="HTHLUXR"/>
</dbReference>
<accession>A0A3A4KGI7</accession>
<dbReference type="PANTHER" id="PTHR43214:SF42">
    <property type="entry name" value="TRANSCRIPTIONAL REGULATORY PROTEIN DESR"/>
    <property type="match status" value="1"/>
</dbReference>
<dbReference type="OrthoDB" id="9808843at2"/>
<dbReference type="CDD" id="cd06170">
    <property type="entry name" value="LuxR_C_like"/>
    <property type="match status" value="1"/>
</dbReference>
<dbReference type="PANTHER" id="PTHR43214">
    <property type="entry name" value="TWO-COMPONENT RESPONSE REGULATOR"/>
    <property type="match status" value="1"/>
</dbReference>
<evidence type="ECO:0000256" key="1">
    <source>
        <dbReference type="ARBA" id="ARBA00023125"/>
    </source>
</evidence>
<dbReference type="EMBL" id="QZFU01000019">
    <property type="protein sequence ID" value="RJO75098.1"/>
    <property type="molecule type" value="Genomic_DNA"/>
</dbReference>
<dbReference type="InterPro" id="IPR000792">
    <property type="entry name" value="Tscrpt_reg_LuxR_C"/>
</dbReference>
<feature type="domain" description="Response regulatory" evidence="4">
    <location>
        <begin position="3"/>
        <end position="119"/>
    </location>
</feature>
<proteinExistence type="predicted"/>
<sequence>MVRVLVAEDVRMLRAALVRLLELEADIEVVAEVERGDAVVAAAMAHRPDVAVLDIELPGGDGLEAAARLAESLPSCRVLILTGMGRPGNLRRGIAAGVAGFMLKDSRPDELVSAIRSVAQGGRVLDPHLAYAALDVADCPLTTREVDVLRLTATGATPREVAATLHLTYGTVRNYLASAVDRLGARSRMDAIHIAHEAGWL</sequence>
<keyword evidence="2" id="KW-0597">Phosphoprotein</keyword>
<dbReference type="GO" id="GO:0000160">
    <property type="term" value="P:phosphorelay signal transduction system"/>
    <property type="evidence" value="ECO:0007669"/>
    <property type="project" value="InterPro"/>
</dbReference>
<feature type="modified residue" description="4-aspartylphosphate" evidence="2">
    <location>
        <position position="54"/>
    </location>
</feature>
<name>A0A3A4KGI7_9NOCA</name>
<dbReference type="SMART" id="SM00448">
    <property type="entry name" value="REC"/>
    <property type="match status" value="1"/>
</dbReference>
<evidence type="ECO:0000259" key="4">
    <source>
        <dbReference type="PROSITE" id="PS50110"/>
    </source>
</evidence>
<evidence type="ECO:0000313" key="6">
    <source>
        <dbReference type="Proteomes" id="UP000266677"/>
    </source>
</evidence>
<feature type="domain" description="HTH luxR-type" evidence="3">
    <location>
        <begin position="134"/>
        <end position="199"/>
    </location>
</feature>
<dbReference type="InterPro" id="IPR001789">
    <property type="entry name" value="Sig_transdc_resp-reg_receiver"/>
</dbReference>
<dbReference type="GO" id="GO:0003677">
    <property type="term" value="F:DNA binding"/>
    <property type="evidence" value="ECO:0007669"/>
    <property type="project" value="UniProtKB-KW"/>
</dbReference>
<comment type="caution">
    <text evidence="5">The sequence shown here is derived from an EMBL/GenBank/DDBJ whole genome shotgun (WGS) entry which is preliminary data.</text>
</comment>
<dbReference type="AlphaFoldDB" id="A0A3A4KGI7"/>
<dbReference type="GO" id="GO:0006355">
    <property type="term" value="P:regulation of DNA-templated transcription"/>
    <property type="evidence" value="ECO:0007669"/>
    <property type="project" value="InterPro"/>
</dbReference>
<dbReference type="Pfam" id="PF00196">
    <property type="entry name" value="GerE"/>
    <property type="match status" value="1"/>
</dbReference>
<dbReference type="InterPro" id="IPR039420">
    <property type="entry name" value="WalR-like"/>
</dbReference>
<dbReference type="PROSITE" id="PS50110">
    <property type="entry name" value="RESPONSE_REGULATORY"/>
    <property type="match status" value="1"/>
</dbReference>
<keyword evidence="6" id="KW-1185">Reference proteome</keyword>
<dbReference type="Proteomes" id="UP000266677">
    <property type="component" value="Unassembled WGS sequence"/>
</dbReference>
<dbReference type="Pfam" id="PF00072">
    <property type="entry name" value="Response_reg"/>
    <property type="match status" value="1"/>
</dbReference>
<gene>
    <name evidence="5" type="ORF">D5S18_17120</name>
</gene>
<evidence type="ECO:0000256" key="2">
    <source>
        <dbReference type="PROSITE-ProRule" id="PRU00169"/>
    </source>
</evidence>
<protein>
    <submittedName>
        <fullName evidence="5">DNA-binding response regulator</fullName>
    </submittedName>
</protein>
<evidence type="ECO:0000313" key="5">
    <source>
        <dbReference type="EMBL" id="RJO75098.1"/>
    </source>
</evidence>
<reference evidence="5 6" key="1">
    <citation type="submission" date="2018-09" db="EMBL/GenBank/DDBJ databases">
        <title>YIM PH21274 draft genome.</title>
        <authorList>
            <person name="Miao C."/>
        </authorList>
    </citation>
    <scope>NUCLEOTIDE SEQUENCE [LARGE SCALE GENOMIC DNA]</scope>
    <source>
        <strain evidence="5 6">YIM PH 21724</strain>
    </source>
</reference>
<dbReference type="InterPro" id="IPR011006">
    <property type="entry name" value="CheY-like_superfamily"/>
</dbReference>
<evidence type="ECO:0000259" key="3">
    <source>
        <dbReference type="PROSITE" id="PS50043"/>
    </source>
</evidence>
<organism evidence="5 6">
    <name type="scientific">Nocardia panacis</name>
    <dbReference type="NCBI Taxonomy" id="2340916"/>
    <lineage>
        <taxon>Bacteria</taxon>
        <taxon>Bacillati</taxon>
        <taxon>Actinomycetota</taxon>
        <taxon>Actinomycetes</taxon>
        <taxon>Mycobacteriales</taxon>
        <taxon>Nocardiaceae</taxon>
        <taxon>Nocardia</taxon>
    </lineage>
</organism>
<dbReference type="SUPFAM" id="SSF52172">
    <property type="entry name" value="CheY-like"/>
    <property type="match status" value="1"/>
</dbReference>
<keyword evidence="1 5" id="KW-0238">DNA-binding</keyword>
<dbReference type="SMART" id="SM00421">
    <property type="entry name" value="HTH_LUXR"/>
    <property type="match status" value="1"/>
</dbReference>